<dbReference type="InterPro" id="IPR030972">
    <property type="entry name" value="UrcA_uranyl"/>
</dbReference>
<comment type="caution">
    <text evidence="2">The sequence shown here is derived from an EMBL/GenBank/DDBJ whole genome shotgun (WGS) entry which is preliminary data.</text>
</comment>
<dbReference type="EMBL" id="JABFCX010000002">
    <property type="protein sequence ID" value="NNU15226.1"/>
    <property type="molecule type" value="Genomic_DNA"/>
</dbReference>
<dbReference type="Proteomes" id="UP000536835">
    <property type="component" value="Unassembled WGS sequence"/>
</dbReference>
<dbReference type="RefSeq" id="WP_173196543.1">
    <property type="nucleotide sequence ID" value="NZ_JABFCX010000002.1"/>
</dbReference>
<dbReference type="AlphaFoldDB" id="A0A7Y3RJL4"/>
<protein>
    <submittedName>
        <fullName evidence="2">UrcA family protein</fullName>
    </submittedName>
</protein>
<keyword evidence="1" id="KW-0732">Signal</keyword>
<organism evidence="2 3">
    <name type="scientific">Parvularcula mediterranea</name>
    <dbReference type="NCBI Taxonomy" id="2732508"/>
    <lineage>
        <taxon>Bacteria</taxon>
        <taxon>Pseudomonadati</taxon>
        <taxon>Pseudomonadota</taxon>
        <taxon>Alphaproteobacteria</taxon>
        <taxon>Parvularculales</taxon>
        <taxon>Parvularculaceae</taxon>
        <taxon>Parvularcula</taxon>
    </lineage>
</organism>
<reference evidence="2 3" key="1">
    <citation type="submission" date="2020-05" db="EMBL/GenBank/DDBJ databases">
        <title>Parvularcula mediterraneae sp. nov., isolated from polypropylene straw from shallow seawater of the seashore of Laganas in Zakynthos island, Greece.</title>
        <authorList>
            <person name="Szabo I."/>
            <person name="Al-Omari J."/>
            <person name="Rado J."/>
            <person name="Szerdahelyi G.S."/>
        </authorList>
    </citation>
    <scope>NUCLEOTIDE SEQUENCE [LARGE SCALE GENOMIC DNA]</scope>
    <source>
        <strain evidence="2 3">ZS-1/3</strain>
    </source>
</reference>
<feature type="signal peptide" evidence="1">
    <location>
        <begin position="1"/>
        <end position="23"/>
    </location>
</feature>
<evidence type="ECO:0000256" key="1">
    <source>
        <dbReference type="SAM" id="SignalP"/>
    </source>
</evidence>
<gene>
    <name evidence="2" type="ORF">HK107_02665</name>
</gene>
<keyword evidence="3" id="KW-1185">Reference proteome</keyword>
<evidence type="ECO:0000313" key="2">
    <source>
        <dbReference type="EMBL" id="NNU15226.1"/>
    </source>
</evidence>
<accession>A0A7Y3RJL4</accession>
<name>A0A7Y3RJL4_9PROT</name>
<feature type="chain" id="PRO_5030803913" evidence="1">
    <location>
        <begin position="24"/>
        <end position="104"/>
    </location>
</feature>
<proteinExistence type="predicted"/>
<evidence type="ECO:0000313" key="3">
    <source>
        <dbReference type="Proteomes" id="UP000536835"/>
    </source>
</evidence>
<dbReference type="NCBIfam" id="TIGR04433">
    <property type="entry name" value="UrcA_uranyl"/>
    <property type="match status" value="1"/>
</dbReference>
<sequence>MKKAITAAIAALTVTAAAPSAFALDTEVSFDRELLETHEGRKEVYSSFVKAASRECRNDIRNGVTVGTLNDCTQDLVDSMVADLGDWRLEVMNDGGWIAALQDS</sequence>